<feature type="compositionally biased region" description="Pro residues" evidence="1">
    <location>
        <begin position="52"/>
        <end position="75"/>
    </location>
</feature>
<feature type="compositionally biased region" description="Basic and acidic residues" evidence="1">
    <location>
        <begin position="100"/>
        <end position="113"/>
    </location>
</feature>
<name>A0A8T0TDN4_PANVG</name>
<reference evidence="2" key="1">
    <citation type="submission" date="2020-05" db="EMBL/GenBank/DDBJ databases">
        <title>WGS assembly of Panicum virgatum.</title>
        <authorList>
            <person name="Lovell J.T."/>
            <person name="Jenkins J."/>
            <person name="Shu S."/>
            <person name="Juenger T.E."/>
            <person name="Schmutz J."/>
        </authorList>
    </citation>
    <scope>NUCLEOTIDE SEQUENCE</scope>
    <source>
        <strain evidence="2">AP13</strain>
    </source>
</reference>
<keyword evidence="3" id="KW-1185">Reference proteome</keyword>
<dbReference type="EMBL" id="CM029044">
    <property type="protein sequence ID" value="KAG2607164.1"/>
    <property type="molecule type" value="Genomic_DNA"/>
</dbReference>
<evidence type="ECO:0000256" key="1">
    <source>
        <dbReference type="SAM" id="MobiDB-lite"/>
    </source>
</evidence>
<feature type="region of interest" description="Disordered" evidence="1">
    <location>
        <begin position="47"/>
        <end position="75"/>
    </location>
</feature>
<feature type="region of interest" description="Disordered" evidence="1">
    <location>
        <begin position="89"/>
        <end position="113"/>
    </location>
</feature>
<accession>A0A8T0TDN4</accession>
<proteinExistence type="predicted"/>
<organism evidence="2 3">
    <name type="scientific">Panicum virgatum</name>
    <name type="common">Blackwell switchgrass</name>
    <dbReference type="NCBI Taxonomy" id="38727"/>
    <lineage>
        <taxon>Eukaryota</taxon>
        <taxon>Viridiplantae</taxon>
        <taxon>Streptophyta</taxon>
        <taxon>Embryophyta</taxon>
        <taxon>Tracheophyta</taxon>
        <taxon>Spermatophyta</taxon>
        <taxon>Magnoliopsida</taxon>
        <taxon>Liliopsida</taxon>
        <taxon>Poales</taxon>
        <taxon>Poaceae</taxon>
        <taxon>PACMAD clade</taxon>
        <taxon>Panicoideae</taxon>
        <taxon>Panicodae</taxon>
        <taxon>Paniceae</taxon>
        <taxon>Panicinae</taxon>
        <taxon>Panicum</taxon>
        <taxon>Panicum sect. Hiantes</taxon>
    </lineage>
</organism>
<dbReference type="AlphaFoldDB" id="A0A8T0TDN4"/>
<gene>
    <name evidence="2" type="ORF">PVAP13_4NG184800</name>
</gene>
<sequence length="113" mass="11865">MHFKPPAFIIPAAPPQLGSTAPRLLLLVNVHISHATLRLLLRSAVPSRPSRLAPPAPFPHLTPPPPPDRLPRPPASLPAVRALRLAASIPSSGSPGADGCRADLRLLGRNSGE</sequence>
<evidence type="ECO:0000313" key="3">
    <source>
        <dbReference type="Proteomes" id="UP000823388"/>
    </source>
</evidence>
<protein>
    <submittedName>
        <fullName evidence="2">Uncharacterized protein</fullName>
    </submittedName>
</protein>
<dbReference type="Proteomes" id="UP000823388">
    <property type="component" value="Chromosome 4N"/>
</dbReference>
<evidence type="ECO:0000313" key="2">
    <source>
        <dbReference type="EMBL" id="KAG2607164.1"/>
    </source>
</evidence>
<comment type="caution">
    <text evidence="2">The sequence shown here is derived from an EMBL/GenBank/DDBJ whole genome shotgun (WGS) entry which is preliminary data.</text>
</comment>